<keyword evidence="2" id="KW-1185">Reference proteome</keyword>
<dbReference type="Proteomes" id="UP000805193">
    <property type="component" value="Unassembled WGS sequence"/>
</dbReference>
<organism evidence="1 2">
    <name type="scientific">Ixodes persulcatus</name>
    <name type="common">Taiga tick</name>
    <dbReference type="NCBI Taxonomy" id="34615"/>
    <lineage>
        <taxon>Eukaryota</taxon>
        <taxon>Metazoa</taxon>
        <taxon>Ecdysozoa</taxon>
        <taxon>Arthropoda</taxon>
        <taxon>Chelicerata</taxon>
        <taxon>Arachnida</taxon>
        <taxon>Acari</taxon>
        <taxon>Parasitiformes</taxon>
        <taxon>Ixodida</taxon>
        <taxon>Ixodoidea</taxon>
        <taxon>Ixodidae</taxon>
        <taxon>Ixodinae</taxon>
        <taxon>Ixodes</taxon>
    </lineage>
</organism>
<evidence type="ECO:0000313" key="1">
    <source>
        <dbReference type="EMBL" id="KAG0441459.1"/>
    </source>
</evidence>
<comment type="caution">
    <text evidence="1">The sequence shown here is derived from an EMBL/GenBank/DDBJ whole genome shotgun (WGS) entry which is preliminary data.</text>
</comment>
<sequence>MRPTSPGPADGFDASAGAEGKATSTSEFERDVVNSGSRVLDTLDKMVQELAVNAYLPFSFVEQGSFRHLMQCAFPGRHVMSRPKLMSEISKDAAETKEVNLTVFYDPYDYKSLAFFREQLKPTHENLWENLLVELNPYGRAQTREATADEPLSFVCSEGAGNCMENIIHSCAISLIPSTEDLLLFVICLLWPRISESYETTVRECARDIPGMDLEEILDCSSSSQGKMLLQQMGVRMAEMDAPVTELPSVALDGKVVKTPFHLWRAESAPAVQVLFDATPFGQEMVFADSKANN</sequence>
<evidence type="ECO:0000313" key="2">
    <source>
        <dbReference type="Proteomes" id="UP000805193"/>
    </source>
</evidence>
<name>A0AC60QT39_IXOPE</name>
<proteinExistence type="predicted"/>
<dbReference type="EMBL" id="JABSTQ010004655">
    <property type="protein sequence ID" value="KAG0441459.1"/>
    <property type="molecule type" value="Genomic_DNA"/>
</dbReference>
<gene>
    <name evidence="1" type="ORF">HPB47_015944</name>
</gene>
<protein>
    <submittedName>
        <fullName evidence="1">Uncharacterized protein</fullName>
    </submittedName>
</protein>
<accession>A0AC60QT39</accession>
<reference evidence="1 2" key="1">
    <citation type="journal article" date="2020" name="Cell">
        <title>Large-Scale Comparative Analyses of Tick Genomes Elucidate Their Genetic Diversity and Vector Capacities.</title>
        <authorList>
            <consortium name="Tick Genome and Microbiome Consortium (TIGMIC)"/>
            <person name="Jia N."/>
            <person name="Wang J."/>
            <person name="Shi W."/>
            <person name="Du L."/>
            <person name="Sun Y."/>
            <person name="Zhan W."/>
            <person name="Jiang J.F."/>
            <person name="Wang Q."/>
            <person name="Zhang B."/>
            <person name="Ji P."/>
            <person name="Bell-Sakyi L."/>
            <person name="Cui X.M."/>
            <person name="Yuan T.T."/>
            <person name="Jiang B.G."/>
            <person name="Yang W.F."/>
            <person name="Lam T.T."/>
            <person name="Chang Q.C."/>
            <person name="Ding S.J."/>
            <person name="Wang X.J."/>
            <person name="Zhu J.G."/>
            <person name="Ruan X.D."/>
            <person name="Zhao L."/>
            <person name="Wei J.T."/>
            <person name="Ye R.Z."/>
            <person name="Que T.C."/>
            <person name="Du C.H."/>
            <person name="Zhou Y.H."/>
            <person name="Cheng J.X."/>
            <person name="Dai P.F."/>
            <person name="Guo W.B."/>
            <person name="Han X.H."/>
            <person name="Huang E.J."/>
            <person name="Li L.F."/>
            <person name="Wei W."/>
            <person name="Gao Y.C."/>
            <person name="Liu J.Z."/>
            <person name="Shao H.Z."/>
            <person name="Wang X."/>
            <person name="Wang C.C."/>
            <person name="Yang T.C."/>
            <person name="Huo Q.B."/>
            <person name="Li W."/>
            <person name="Chen H.Y."/>
            <person name="Chen S.E."/>
            <person name="Zhou L.G."/>
            <person name="Ni X.B."/>
            <person name="Tian J.H."/>
            <person name="Sheng Y."/>
            <person name="Liu T."/>
            <person name="Pan Y.S."/>
            <person name="Xia L.Y."/>
            <person name="Li J."/>
            <person name="Zhao F."/>
            <person name="Cao W.C."/>
        </authorList>
    </citation>
    <scope>NUCLEOTIDE SEQUENCE [LARGE SCALE GENOMIC DNA]</scope>
    <source>
        <strain evidence="1">Iper-2018</strain>
    </source>
</reference>